<gene>
    <name evidence="1" type="ORF">HPP92_013227</name>
</gene>
<keyword evidence="2" id="KW-1185">Reference proteome</keyword>
<evidence type="ECO:0000313" key="1">
    <source>
        <dbReference type="EMBL" id="KAG0476386.1"/>
    </source>
</evidence>
<evidence type="ECO:0000313" key="2">
    <source>
        <dbReference type="Proteomes" id="UP000636800"/>
    </source>
</evidence>
<proteinExistence type="predicted"/>
<sequence length="50" mass="5479">MMAFAGQMWRGNAMRDYANSPFGGAVRAAGNEIEAAAKWGIVTTMTTRRR</sequence>
<name>A0A835QSL7_VANPL</name>
<protein>
    <submittedName>
        <fullName evidence="1">Uncharacterized protein</fullName>
    </submittedName>
</protein>
<dbReference type="AlphaFoldDB" id="A0A835QSL7"/>
<organism evidence="1 2">
    <name type="scientific">Vanilla planifolia</name>
    <name type="common">Vanilla</name>
    <dbReference type="NCBI Taxonomy" id="51239"/>
    <lineage>
        <taxon>Eukaryota</taxon>
        <taxon>Viridiplantae</taxon>
        <taxon>Streptophyta</taxon>
        <taxon>Embryophyta</taxon>
        <taxon>Tracheophyta</taxon>
        <taxon>Spermatophyta</taxon>
        <taxon>Magnoliopsida</taxon>
        <taxon>Liliopsida</taxon>
        <taxon>Asparagales</taxon>
        <taxon>Orchidaceae</taxon>
        <taxon>Vanilloideae</taxon>
        <taxon>Vanilleae</taxon>
        <taxon>Vanilla</taxon>
    </lineage>
</organism>
<dbReference type="OrthoDB" id="4062651at2759"/>
<dbReference type="Proteomes" id="UP000636800">
    <property type="component" value="Chromosome 6"/>
</dbReference>
<accession>A0A835QSL7</accession>
<reference evidence="1 2" key="1">
    <citation type="journal article" date="2020" name="Nat. Food">
        <title>A phased Vanilla planifolia genome enables genetic improvement of flavour and production.</title>
        <authorList>
            <person name="Hasing T."/>
            <person name="Tang H."/>
            <person name="Brym M."/>
            <person name="Khazi F."/>
            <person name="Huang T."/>
            <person name="Chambers A.H."/>
        </authorList>
    </citation>
    <scope>NUCLEOTIDE SEQUENCE [LARGE SCALE GENOMIC DNA]</scope>
    <source>
        <tissue evidence="1">Leaf</tissue>
    </source>
</reference>
<comment type="caution">
    <text evidence="1">The sequence shown here is derived from an EMBL/GenBank/DDBJ whole genome shotgun (WGS) entry which is preliminary data.</text>
</comment>
<dbReference type="EMBL" id="JADCNL010000006">
    <property type="protein sequence ID" value="KAG0476386.1"/>
    <property type="molecule type" value="Genomic_DNA"/>
</dbReference>